<comment type="caution">
    <text evidence="8">The sequence shown here is derived from an EMBL/GenBank/DDBJ whole genome shotgun (WGS) entry which is preliminary data.</text>
</comment>
<proteinExistence type="predicted"/>
<evidence type="ECO:0000256" key="5">
    <source>
        <dbReference type="PROSITE-ProRule" id="PRU00644"/>
    </source>
</evidence>
<evidence type="ECO:0000256" key="4">
    <source>
        <dbReference type="ARBA" id="ARBA00022927"/>
    </source>
</evidence>
<evidence type="ECO:0000313" key="10">
    <source>
        <dbReference type="Proteomes" id="UP000663829"/>
    </source>
</evidence>
<keyword evidence="10" id="KW-1185">Reference proteome</keyword>
<dbReference type="PROSITE" id="PS51312">
    <property type="entry name" value="SB"/>
    <property type="match status" value="1"/>
</dbReference>
<dbReference type="EMBL" id="CAJOBC010002794">
    <property type="protein sequence ID" value="CAF3751560.1"/>
    <property type="molecule type" value="Genomic_DNA"/>
</dbReference>
<feature type="compositionally biased region" description="Polar residues" evidence="6">
    <location>
        <begin position="53"/>
        <end position="66"/>
    </location>
</feature>
<dbReference type="Gene3D" id="6.10.250.370">
    <property type="match status" value="1"/>
</dbReference>
<dbReference type="Gene3D" id="6.10.140.820">
    <property type="match status" value="2"/>
</dbReference>
<name>A0A814FAV1_9BILA</name>
<dbReference type="GO" id="GO:0015031">
    <property type="term" value="P:protein transport"/>
    <property type="evidence" value="ECO:0007669"/>
    <property type="project" value="UniProtKB-UniRule"/>
</dbReference>
<protein>
    <recommendedName>
        <fullName evidence="7">SB domain-containing protein</fullName>
    </recommendedName>
</protein>
<dbReference type="SUPFAM" id="SSF140111">
    <property type="entry name" value="Endosomal sorting complex assembly domain"/>
    <property type="match status" value="1"/>
</dbReference>
<dbReference type="Proteomes" id="UP000681722">
    <property type="component" value="Unassembled WGS sequence"/>
</dbReference>
<evidence type="ECO:0000256" key="3">
    <source>
        <dbReference type="ARBA" id="ARBA00022753"/>
    </source>
</evidence>
<keyword evidence="4 5" id="KW-0653">Protein transport</keyword>
<dbReference type="InterPro" id="IPR052070">
    <property type="entry name" value="ESCRT-I_UEV_domain"/>
</dbReference>
<evidence type="ECO:0000313" key="8">
    <source>
        <dbReference type="EMBL" id="CAF0978827.1"/>
    </source>
</evidence>
<keyword evidence="2 5" id="KW-0813">Transport</keyword>
<comment type="subcellular location">
    <subcellularLocation>
        <location evidence="1">Endosome</location>
    </subcellularLocation>
</comment>
<reference evidence="8" key="1">
    <citation type="submission" date="2021-02" db="EMBL/GenBank/DDBJ databases">
        <authorList>
            <person name="Nowell W R."/>
        </authorList>
    </citation>
    <scope>NUCLEOTIDE SEQUENCE</scope>
</reference>
<dbReference type="InterPro" id="IPR017916">
    <property type="entry name" value="SB_dom"/>
</dbReference>
<organism evidence="8 10">
    <name type="scientific">Didymodactylos carnosus</name>
    <dbReference type="NCBI Taxonomy" id="1234261"/>
    <lineage>
        <taxon>Eukaryota</taxon>
        <taxon>Metazoa</taxon>
        <taxon>Spiralia</taxon>
        <taxon>Gnathifera</taxon>
        <taxon>Rotifera</taxon>
        <taxon>Eurotatoria</taxon>
        <taxon>Bdelloidea</taxon>
        <taxon>Philodinida</taxon>
        <taxon>Philodinidae</taxon>
        <taxon>Didymodactylos</taxon>
    </lineage>
</organism>
<feature type="compositionally biased region" description="Low complexity" evidence="6">
    <location>
        <begin position="9"/>
        <end position="26"/>
    </location>
</feature>
<evidence type="ECO:0000259" key="7">
    <source>
        <dbReference type="PROSITE" id="PS51312"/>
    </source>
</evidence>
<dbReference type="EMBL" id="CAJNOQ010002794">
    <property type="protein sequence ID" value="CAF0978827.1"/>
    <property type="molecule type" value="Genomic_DNA"/>
</dbReference>
<sequence>GMPVPQIQTRPNLTNTPYPNYPYGMPTYPPSSITQPSYPPSSMTQPSYPSSSITQPSYPPSSITQPSYPYAQPYSAGSQSGQIPDNIYKESLISAVMDKVKYRLMDVMQQSKAEIDTLRNTEEELVNGQQRLDMLISDAQQQENNLGQYITQLRSKTVEMKDAVQKMSSSNQQQQSAQHNVKDDAIITPAPIYKQLLQSYAEDHAIQDLLYYLGDGLRRSSISLDTYLKVQYKCIYCLFYFKHVRELSRRQFILRATMQKCRQIARLPVK</sequence>
<dbReference type="Proteomes" id="UP000663829">
    <property type="component" value="Unassembled WGS sequence"/>
</dbReference>
<dbReference type="PANTHER" id="PTHR23306:SF3">
    <property type="entry name" value="TUMOR SUPPRESSOR PROTEIN 101"/>
    <property type="match status" value="1"/>
</dbReference>
<evidence type="ECO:0000256" key="6">
    <source>
        <dbReference type="SAM" id="MobiDB-lite"/>
    </source>
</evidence>
<accession>A0A814FAV1</accession>
<dbReference type="OrthoDB" id="306304at2759"/>
<dbReference type="GO" id="GO:0000813">
    <property type="term" value="C:ESCRT I complex"/>
    <property type="evidence" value="ECO:0007669"/>
    <property type="project" value="TreeGrafter"/>
</dbReference>
<evidence type="ECO:0000256" key="2">
    <source>
        <dbReference type="ARBA" id="ARBA00022448"/>
    </source>
</evidence>
<dbReference type="AlphaFoldDB" id="A0A814FAV1"/>
<dbReference type="InterPro" id="IPR037202">
    <property type="entry name" value="ESCRT_assembly_dom"/>
</dbReference>
<keyword evidence="3" id="KW-0967">Endosome</keyword>
<evidence type="ECO:0000313" key="9">
    <source>
        <dbReference type="EMBL" id="CAF3751560.1"/>
    </source>
</evidence>
<dbReference type="GO" id="GO:0008333">
    <property type="term" value="P:endosome to lysosome transport"/>
    <property type="evidence" value="ECO:0007669"/>
    <property type="project" value="TreeGrafter"/>
</dbReference>
<feature type="domain" description="SB" evidence="7">
    <location>
        <begin position="190"/>
        <end position="258"/>
    </location>
</feature>
<dbReference type="PANTHER" id="PTHR23306">
    <property type="entry name" value="TUMOR SUSCEPTIBILITY GENE 101 PROTEIN-RELATED"/>
    <property type="match status" value="1"/>
</dbReference>
<dbReference type="GO" id="GO:0043130">
    <property type="term" value="F:ubiquitin binding"/>
    <property type="evidence" value="ECO:0007669"/>
    <property type="project" value="TreeGrafter"/>
</dbReference>
<dbReference type="Pfam" id="PF09454">
    <property type="entry name" value="Vps23_core"/>
    <property type="match status" value="1"/>
</dbReference>
<feature type="non-terminal residue" evidence="8">
    <location>
        <position position="1"/>
    </location>
</feature>
<evidence type="ECO:0000256" key="1">
    <source>
        <dbReference type="ARBA" id="ARBA00004177"/>
    </source>
</evidence>
<feature type="compositionally biased region" description="Low complexity" evidence="6">
    <location>
        <begin position="34"/>
        <end position="52"/>
    </location>
</feature>
<gene>
    <name evidence="8" type="ORF">GPM918_LOCUS12639</name>
    <name evidence="9" type="ORF">SRO942_LOCUS12639</name>
</gene>
<feature type="region of interest" description="Disordered" evidence="6">
    <location>
        <begin position="1"/>
        <end position="66"/>
    </location>
</feature>